<evidence type="ECO:0000256" key="1">
    <source>
        <dbReference type="SAM" id="MobiDB-lite"/>
    </source>
</evidence>
<evidence type="ECO:0000313" key="2">
    <source>
        <dbReference type="EMBL" id="VDM72299.1"/>
    </source>
</evidence>
<organism evidence="2 3">
    <name type="scientific">Strongylus vulgaris</name>
    <name type="common">Blood worm</name>
    <dbReference type="NCBI Taxonomy" id="40348"/>
    <lineage>
        <taxon>Eukaryota</taxon>
        <taxon>Metazoa</taxon>
        <taxon>Ecdysozoa</taxon>
        <taxon>Nematoda</taxon>
        <taxon>Chromadorea</taxon>
        <taxon>Rhabditida</taxon>
        <taxon>Rhabditina</taxon>
        <taxon>Rhabditomorpha</taxon>
        <taxon>Strongyloidea</taxon>
        <taxon>Strongylidae</taxon>
        <taxon>Strongylus</taxon>
    </lineage>
</organism>
<sequence>METNPLMNGLLAIVKNEQEQLLERDKTTTTKKDDGASSPMSAMTRPLSASPTGDYPAKRV</sequence>
<gene>
    <name evidence="2" type="ORF">SVUK_LOCUS7297</name>
</gene>
<keyword evidence="3" id="KW-1185">Reference proteome</keyword>
<feature type="non-terminal residue" evidence="2">
    <location>
        <position position="60"/>
    </location>
</feature>
<feature type="compositionally biased region" description="Basic and acidic residues" evidence="1">
    <location>
        <begin position="19"/>
        <end position="35"/>
    </location>
</feature>
<name>A0A3P7IYJ2_STRVU</name>
<dbReference type="AlphaFoldDB" id="A0A3P7IYJ2"/>
<dbReference type="Proteomes" id="UP000270094">
    <property type="component" value="Unassembled WGS sequence"/>
</dbReference>
<feature type="region of interest" description="Disordered" evidence="1">
    <location>
        <begin position="19"/>
        <end position="60"/>
    </location>
</feature>
<proteinExistence type="predicted"/>
<evidence type="ECO:0000313" key="3">
    <source>
        <dbReference type="Proteomes" id="UP000270094"/>
    </source>
</evidence>
<accession>A0A3P7IYJ2</accession>
<reference evidence="2 3" key="1">
    <citation type="submission" date="2018-11" db="EMBL/GenBank/DDBJ databases">
        <authorList>
            <consortium name="Pathogen Informatics"/>
        </authorList>
    </citation>
    <scope>NUCLEOTIDE SEQUENCE [LARGE SCALE GENOMIC DNA]</scope>
</reference>
<protein>
    <submittedName>
        <fullName evidence="2">Uncharacterized protein</fullName>
    </submittedName>
</protein>
<dbReference type="EMBL" id="UYYB01024731">
    <property type="protein sequence ID" value="VDM72299.1"/>
    <property type="molecule type" value="Genomic_DNA"/>
</dbReference>